<protein>
    <submittedName>
        <fullName evidence="2">Uncharacterized protein</fullName>
    </submittedName>
</protein>
<evidence type="ECO:0000313" key="2">
    <source>
        <dbReference type="EMBL" id="GGF09180.1"/>
    </source>
</evidence>
<organism evidence="2 3">
    <name type="scientific">Hymenobacter cavernae</name>
    <dbReference type="NCBI Taxonomy" id="2044852"/>
    <lineage>
        <taxon>Bacteria</taxon>
        <taxon>Pseudomonadati</taxon>
        <taxon>Bacteroidota</taxon>
        <taxon>Cytophagia</taxon>
        <taxon>Cytophagales</taxon>
        <taxon>Hymenobacteraceae</taxon>
        <taxon>Hymenobacter</taxon>
    </lineage>
</organism>
<gene>
    <name evidence="2" type="ORF">GCM10011383_20460</name>
</gene>
<dbReference type="EMBL" id="BMHT01000003">
    <property type="protein sequence ID" value="GGF09180.1"/>
    <property type="molecule type" value="Genomic_DNA"/>
</dbReference>
<dbReference type="Proteomes" id="UP000632273">
    <property type="component" value="Unassembled WGS sequence"/>
</dbReference>
<comment type="caution">
    <text evidence="2">The sequence shown here is derived from an EMBL/GenBank/DDBJ whole genome shotgun (WGS) entry which is preliminary data.</text>
</comment>
<evidence type="ECO:0000313" key="3">
    <source>
        <dbReference type="Proteomes" id="UP000632273"/>
    </source>
</evidence>
<evidence type="ECO:0000256" key="1">
    <source>
        <dbReference type="SAM" id="MobiDB-lite"/>
    </source>
</evidence>
<feature type="compositionally biased region" description="Basic and acidic residues" evidence="1">
    <location>
        <begin position="19"/>
        <end position="32"/>
    </location>
</feature>
<reference evidence="3" key="1">
    <citation type="journal article" date="2019" name="Int. J. Syst. Evol. Microbiol.">
        <title>The Global Catalogue of Microorganisms (GCM) 10K type strain sequencing project: providing services to taxonomists for standard genome sequencing and annotation.</title>
        <authorList>
            <consortium name="The Broad Institute Genomics Platform"/>
            <consortium name="The Broad Institute Genome Sequencing Center for Infectious Disease"/>
            <person name="Wu L."/>
            <person name="Ma J."/>
        </authorList>
    </citation>
    <scope>NUCLEOTIDE SEQUENCE [LARGE SCALE GENOMIC DNA]</scope>
    <source>
        <strain evidence="3">CGMCC 1.15197</strain>
    </source>
</reference>
<name>A0ABQ1U653_9BACT</name>
<keyword evidence="3" id="KW-1185">Reference proteome</keyword>
<accession>A0ABQ1U653</accession>
<proteinExistence type="predicted"/>
<sequence length="59" mass="5990">MPAEENGVEPTGLVVPPGRHADAVSGGRERGRAGHAGIGLKEILSGAASSQQPAEEEEE</sequence>
<feature type="region of interest" description="Disordered" evidence="1">
    <location>
        <begin position="1"/>
        <end position="59"/>
    </location>
</feature>